<keyword evidence="5 6" id="KW-0472">Membrane</keyword>
<sequence length="831" mass="94119">MEGSQGPERAMLIVKHLLLCSIYAAVLVWALWWLVYFEAPKHYKATKYLDRIQKHIACRFFRTDDHYGSVIIYQVIPFIVAAIFSFAVVELRKRLQYETPSTSNTKAACIKMTTYPIVVRSPLGVLTVAELLFIMGIFTLVSYSFARTTYLRSQELHLRYALKPATFDASLKMTIFSAASEAMGRAAMIPFCLLWVPVSRGSPFLRLIRVPFEHAVRYHIWLSVLTLSMFTLHSLGYIGFYAATHGISQIFEWETNGESCAVVAGLIGIIVGLIMWVSALSFFRRRWYELFFGVHHLYIIFFLFFLYHVIRTVHFIVIPCLLFMVDRFLRMVQSQHSVDVLSAKILESGCLHLRIAGGKESNTGGREWYHALSSWYLRIPSLSILMRFQWHLFSATSTPMDGREELSFMIKPLGKWTSNLKDQLFRSAQVHDISGLTYQCPFSLKAGVEGPYGYESDFFLEYNVLVLICGGIGVTPFLAILSDVLHRKQKGQRVLPSQIHVYHCVKKPEELCVLNSLDPNGIVPEYQRHGLEIEVCAYVTRQIIDTNAHKCPSSQTRKTPNNKEIAYSPTTLPTRYKPHAVSRISSKGEPVWLACIVIASITGYYILWGLSNVFLIKTPKASFPNYNRAHLVLVSMILGTVVFGGFFVLIWHLWLKQQQIQLHCSHPLPSISSTDSERTAYDSFLSMSTCSTLQENVPLSSIANHPISSSITSEAPIEVQHGSTPIKMNGKLKEIMIQMDRMENHKNGIATCSLTAHGSPWNGSLHFGCRPCWDDIFTHLGKLYQAQDIGVLVSGSTSMRQDVAEQCRKHTNIIGTASSNVFHYHSISFDL</sequence>
<dbReference type="GO" id="GO:0016491">
    <property type="term" value="F:oxidoreductase activity"/>
    <property type="evidence" value="ECO:0007669"/>
    <property type="project" value="UniProtKB-KW"/>
</dbReference>
<dbReference type="OMA" id="WILFWIT"/>
<dbReference type="Pfam" id="PF08030">
    <property type="entry name" value="NAD_binding_6"/>
    <property type="match status" value="1"/>
</dbReference>
<dbReference type="SFLD" id="SFLDG01168">
    <property type="entry name" value="Ferric_reductase_subgroup_(FRE"/>
    <property type="match status" value="1"/>
</dbReference>
<comment type="subcellular location">
    <subcellularLocation>
        <location evidence="1">Membrane</location>
        <topology evidence="1">Multi-pass membrane protein</topology>
    </subcellularLocation>
</comment>
<dbReference type="AlphaFoldDB" id="A0A8T2RL24"/>
<feature type="transmembrane region" description="Helical" evidence="6">
    <location>
        <begin position="591"/>
        <end position="611"/>
    </location>
</feature>
<dbReference type="PANTHER" id="PTHR11972">
    <property type="entry name" value="NADPH OXIDASE"/>
    <property type="match status" value="1"/>
</dbReference>
<dbReference type="Proteomes" id="UP000825935">
    <property type="component" value="Chromosome 26"/>
</dbReference>
<evidence type="ECO:0000256" key="2">
    <source>
        <dbReference type="ARBA" id="ARBA00022692"/>
    </source>
</evidence>
<dbReference type="SFLD" id="SFLDS00052">
    <property type="entry name" value="Ferric_Reductase_Domain"/>
    <property type="match status" value="1"/>
</dbReference>
<dbReference type="InterPro" id="IPR013121">
    <property type="entry name" value="Fe_red_NAD-bd_6"/>
</dbReference>
<dbReference type="InterPro" id="IPR013130">
    <property type="entry name" value="Fe3_Rdtase_TM_dom"/>
</dbReference>
<dbReference type="InterPro" id="IPR013112">
    <property type="entry name" value="FAD-bd_8"/>
</dbReference>
<dbReference type="SUPFAM" id="SSF52343">
    <property type="entry name" value="Ferredoxin reductase-like, C-terminal NADP-linked domain"/>
    <property type="match status" value="1"/>
</dbReference>
<dbReference type="Pfam" id="PF01794">
    <property type="entry name" value="Ferric_reduct"/>
    <property type="match status" value="1"/>
</dbReference>
<feature type="transmembrane region" description="Helical" evidence="6">
    <location>
        <begin position="182"/>
        <end position="199"/>
    </location>
</feature>
<evidence type="ECO:0000256" key="5">
    <source>
        <dbReference type="ARBA" id="ARBA00023136"/>
    </source>
</evidence>
<evidence type="ECO:0000313" key="9">
    <source>
        <dbReference type="Proteomes" id="UP000825935"/>
    </source>
</evidence>
<gene>
    <name evidence="8" type="ORF">KP509_26G032700</name>
</gene>
<dbReference type="InterPro" id="IPR039261">
    <property type="entry name" value="FNR_nucleotide-bd"/>
</dbReference>
<feature type="transmembrane region" description="Helical" evidence="6">
    <location>
        <begin position="464"/>
        <end position="485"/>
    </location>
</feature>
<evidence type="ECO:0000256" key="1">
    <source>
        <dbReference type="ARBA" id="ARBA00004141"/>
    </source>
</evidence>
<dbReference type="GO" id="GO:0005886">
    <property type="term" value="C:plasma membrane"/>
    <property type="evidence" value="ECO:0007669"/>
    <property type="project" value="TreeGrafter"/>
</dbReference>
<dbReference type="CDD" id="cd06186">
    <property type="entry name" value="NOX_Duox_like_FAD_NADP"/>
    <property type="match status" value="1"/>
</dbReference>
<feature type="transmembrane region" description="Helical" evidence="6">
    <location>
        <begin position="12"/>
        <end position="35"/>
    </location>
</feature>
<feature type="transmembrane region" description="Helical" evidence="6">
    <location>
        <begin position="290"/>
        <end position="307"/>
    </location>
</feature>
<keyword evidence="2 6" id="KW-0812">Transmembrane</keyword>
<reference evidence="8" key="1">
    <citation type="submission" date="2021-08" db="EMBL/GenBank/DDBJ databases">
        <title>WGS assembly of Ceratopteris richardii.</title>
        <authorList>
            <person name="Marchant D.B."/>
            <person name="Chen G."/>
            <person name="Jenkins J."/>
            <person name="Shu S."/>
            <person name="Leebens-Mack J."/>
            <person name="Grimwood J."/>
            <person name="Schmutz J."/>
            <person name="Soltis P."/>
            <person name="Soltis D."/>
            <person name="Chen Z.-H."/>
        </authorList>
    </citation>
    <scope>NUCLEOTIDE SEQUENCE</scope>
    <source>
        <strain evidence="8">Whitten #5841</strain>
        <tissue evidence="8">Leaf</tissue>
    </source>
</reference>
<evidence type="ECO:0000256" key="4">
    <source>
        <dbReference type="ARBA" id="ARBA00023002"/>
    </source>
</evidence>
<organism evidence="8 9">
    <name type="scientific">Ceratopteris richardii</name>
    <name type="common">Triangle waterfern</name>
    <dbReference type="NCBI Taxonomy" id="49495"/>
    <lineage>
        <taxon>Eukaryota</taxon>
        <taxon>Viridiplantae</taxon>
        <taxon>Streptophyta</taxon>
        <taxon>Embryophyta</taxon>
        <taxon>Tracheophyta</taxon>
        <taxon>Polypodiopsida</taxon>
        <taxon>Polypodiidae</taxon>
        <taxon>Polypodiales</taxon>
        <taxon>Pteridineae</taxon>
        <taxon>Pteridaceae</taxon>
        <taxon>Parkerioideae</taxon>
        <taxon>Ceratopteris</taxon>
    </lineage>
</organism>
<protein>
    <recommendedName>
        <fullName evidence="7">FAD-binding FR-type domain-containing protein</fullName>
    </recommendedName>
</protein>
<dbReference type="OrthoDB" id="167398at2759"/>
<dbReference type="EMBL" id="CM035431">
    <property type="protein sequence ID" value="KAH7296651.1"/>
    <property type="molecule type" value="Genomic_DNA"/>
</dbReference>
<dbReference type="PROSITE" id="PS51384">
    <property type="entry name" value="FAD_FR"/>
    <property type="match status" value="1"/>
</dbReference>
<feature type="transmembrane region" description="Helical" evidence="6">
    <location>
        <begin position="262"/>
        <end position="283"/>
    </location>
</feature>
<feature type="transmembrane region" description="Helical" evidence="6">
    <location>
        <begin position="70"/>
        <end position="89"/>
    </location>
</feature>
<feature type="transmembrane region" description="Helical" evidence="6">
    <location>
        <begin position="631"/>
        <end position="655"/>
    </location>
</feature>
<name>A0A8T2RL24_CERRI</name>
<dbReference type="PANTHER" id="PTHR11972:SF194">
    <property type="entry name" value="FAD-BINDING FR-TYPE DOMAIN-CONTAINING PROTEIN"/>
    <property type="match status" value="1"/>
</dbReference>
<feature type="transmembrane region" description="Helical" evidence="6">
    <location>
        <begin position="123"/>
        <end position="146"/>
    </location>
</feature>
<keyword evidence="3 6" id="KW-1133">Transmembrane helix</keyword>
<accession>A0A8T2RL24</accession>
<dbReference type="InterPro" id="IPR017927">
    <property type="entry name" value="FAD-bd_FR_type"/>
</dbReference>
<feature type="transmembrane region" description="Helical" evidence="6">
    <location>
        <begin position="220"/>
        <end position="242"/>
    </location>
</feature>
<dbReference type="Pfam" id="PF08022">
    <property type="entry name" value="FAD_binding_8"/>
    <property type="match status" value="1"/>
</dbReference>
<comment type="caution">
    <text evidence="8">The sequence shown here is derived from an EMBL/GenBank/DDBJ whole genome shotgun (WGS) entry which is preliminary data.</text>
</comment>
<evidence type="ECO:0000313" key="8">
    <source>
        <dbReference type="EMBL" id="KAH7296651.1"/>
    </source>
</evidence>
<feature type="domain" description="FAD-binding FR-type" evidence="7">
    <location>
        <begin position="333"/>
        <end position="458"/>
    </location>
</feature>
<dbReference type="InterPro" id="IPR050369">
    <property type="entry name" value="RBOH/FRE"/>
</dbReference>
<proteinExistence type="predicted"/>
<dbReference type="Gene3D" id="3.40.50.80">
    <property type="entry name" value="Nucleotide-binding domain of ferredoxin-NADP reductase (FNR) module"/>
    <property type="match status" value="2"/>
</dbReference>
<keyword evidence="4" id="KW-0560">Oxidoreductase</keyword>
<keyword evidence="9" id="KW-1185">Reference proteome</keyword>
<evidence type="ECO:0000256" key="3">
    <source>
        <dbReference type="ARBA" id="ARBA00022989"/>
    </source>
</evidence>
<evidence type="ECO:0000259" key="7">
    <source>
        <dbReference type="PROSITE" id="PS51384"/>
    </source>
</evidence>
<evidence type="ECO:0000256" key="6">
    <source>
        <dbReference type="SAM" id="Phobius"/>
    </source>
</evidence>